<evidence type="ECO:0000313" key="1">
    <source>
        <dbReference type="WBParaSite" id="MCU_006338-RA"/>
    </source>
</evidence>
<sequence>SRINWPIRNQNRTSGAIHPSPSSWQRRSLHSTAHTCLSLAVSTSLSYAKGSKNWLRPVWSNMSAPLYVAAPHAIISDIVEII</sequence>
<organism evidence="1">
    <name type="scientific">Mesocestoides corti</name>
    <name type="common">Flatworm</name>
    <dbReference type="NCBI Taxonomy" id="53468"/>
    <lineage>
        <taxon>Eukaryota</taxon>
        <taxon>Metazoa</taxon>
        <taxon>Spiralia</taxon>
        <taxon>Lophotrochozoa</taxon>
        <taxon>Platyhelminthes</taxon>
        <taxon>Cestoda</taxon>
        <taxon>Eucestoda</taxon>
        <taxon>Cyclophyllidea</taxon>
        <taxon>Mesocestoididae</taxon>
        <taxon>Mesocestoides</taxon>
    </lineage>
</organism>
<accession>A0A5K3F8H7</accession>
<reference evidence="1" key="1">
    <citation type="submission" date="2019-11" db="UniProtKB">
        <authorList>
            <consortium name="WormBaseParasite"/>
        </authorList>
    </citation>
    <scope>IDENTIFICATION</scope>
</reference>
<dbReference type="WBParaSite" id="MCU_006338-RA">
    <property type="protein sequence ID" value="MCU_006338-RA"/>
    <property type="gene ID" value="MCU_006338"/>
</dbReference>
<proteinExistence type="predicted"/>
<protein>
    <submittedName>
        <fullName evidence="1">Uncharacterized protein</fullName>
    </submittedName>
</protein>
<dbReference type="AlphaFoldDB" id="A0A5K3F8H7"/>
<name>A0A5K3F8H7_MESCO</name>